<accession>A0A563VNP9</accession>
<dbReference type="RefSeq" id="WP_144864340.1">
    <property type="nucleotide sequence ID" value="NZ_LR213779.1"/>
</dbReference>
<dbReference type="Proteomes" id="UP000320055">
    <property type="component" value="Unassembled WGS sequence"/>
</dbReference>
<protein>
    <submittedName>
        <fullName evidence="1">Uncharacterized protein</fullName>
    </submittedName>
</protein>
<name>A0A563VNP9_9CYAN</name>
<gene>
    <name evidence="1" type="ORF">H1P_180014</name>
</gene>
<dbReference type="AlphaFoldDB" id="A0A563VNP9"/>
<sequence>MSVPKKLQIENLSSNQQKSESNNLRVVEISKNKQKPKSTVNFLSHLLAIRAIDYWLERVKYPIDIQKALKFLGLRIKNDADSSKQNELDILNFLQKSNSKKIGDLFQEIELRMEELYKVYSFNYNNSDSIISLFEKAENYLDKLYTGTKSCGCHLTLKTNYQNLHRELNDRFNNLVSFWKIASVQNSLYFFQEINSFLLSLENEYQKEKEKYLDKENACLRTYKRFLSAIRYQDNQNDLCKLHNNLSIAKQSLLNSYKFKIKAETYFLANQVLNSLIKNNQMYIEILQECYQFLAQVKANFLTQANIEENNLFLPLIADKITNQVNLGHLQTKVEIKLGHSLPTWKRYTGITINNVQDALLEEVKPIAKKICLDTYHQLACEVDGFE</sequence>
<keyword evidence="2" id="KW-1185">Reference proteome</keyword>
<evidence type="ECO:0000313" key="2">
    <source>
        <dbReference type="Proteomes" id="UP000320055"/>
    </source>
</evidence>
<organism evidence="1 2">
    <name type="scientific">Hyella patelloides LEGE 07179</name>
    <dbReference type="NCBI Taxonomy" id="945734"/>
    <lineage>
        <taxon>Bacteria</taxon>
        <taxon>Bacillati</taxon>
        <taxon>Cyanobacteriota</taxon>
        <taxon>Cyanophyceae</taxon>
        <taxon>Pleurocapsales</taxon>
        <taxon>Hyellaceae</taxon>
        <taxon>Hyella</taxon>
    </lineage>
</organism>
<dbReference type="EMBL" id="CAACVJ010000090">
    <property type="protein sequence ID" value="VEP13032.1"/>
    <property type="molecule type" value="Genomic_DNA"/>
</dbReference>
<evidence type="ECO:0000313" key="1">
    <source>
        <dbReference type="EMBL" id="VEP13032.1"/>
    </source>
</evidence>
<proteinExistence type="predicted"/>
<reference evidence="1 2" key="1">
    <citation type="submission" date="2019-01" db="EMBL/GenBank/DDBJ databases">
        <authorList>
            <person name="Brito A."/>
        </authorList>
    </citation>
    <scope>NUCLEOTIDE SEQUENCE [LARGE SCALE GENOMIC DNA]</scope>
    <source>
        <strain evidence="1">1</strain>
    </source>
</reference>